<protein>
    <submittedName>
        <fullName evidence="1">Uncharacterized protein</fullName>
    </submittedName>
</protein>
<evidence type="ECO:0000313" key="1">
    <source>
        <dbReference type="EMBL" id="QKS52399.1"/>
    </source>
</evidence>
<accession>A0A6N1ALY7</accession>
<organism evidence="1 2">
    <name type="scientific">Azospirillum oryzae</name>
    <dbReference type="NCBI Taxonomy" id="286727"/>
    <lineage>
        <taxon>Bacteria</taxon>
        <taxon>Pseudomonadati</taxon>
        <taxon>Pseudomonadota</taxon>
        <taxon>Alphaproteobacteria</taxon>
        <taxon>Rhodospirillales</taxon>
        <taxon>Azospirillaceae</taxon>
        <taxon>Azospirillum</taxon>
    </lineage>
</organism>
<gene>
    <name evidence="1" type="ORF">HUE56_18605</name>
</gene>
<proteinExistence type="predicted"/>
<dbReference type="EMBL" id="CP054619">
    <property type="protein sequence ID" value="QKS52399.1"/>
    <property type="molecule type" value="Genomic_DNA"/>
</dbReference>
<dbReference type="Proteomes" id="UP000509702">
    <property type="component" value="Chromosome"/>
</dbReference>
<evidence type="ECO:0000313" key="2">
    <source>
        <dbReference type="Proteomes" id="UP000509702"/>
    </source>
</evidence>
<name>A0A6N1ALY7_9PROT</name>
<keyword evidence="2" id="KW-1185">Reference proteome</keyword>
<reference evidence="1 2" key="1">
    <citation type="submission" date="2020-06" db="EMBL/GenBank/DDBJ databases">
        <title>Complete genome of Azosprillum oryzae KACC14407.</title>
        <authorList>
            <person name="Kim M."/>
            <person name="Park Y.-J."/>
            <person name="Shin J.-H."/>
        </authorList>
    </citation>
    <scope>NUCLEOTIDE SEQUENCE [LARGE SCALE GENOMIC DNA]</scope>
    <source>
        <strain evidence="1 2">KACC 14407</strain>
    </source>
</reference>
<sequence>MGFHDKFTLLNYLYSSIVRPRDVVIKVTSIRSVRLSVDKKTWNPPKTPTFPTAFSPVNRIINLDVQSMLHRLGLLTTPVAALGMSLAEHWAWIRYFYAFTAAPVDKTLTLAPEYANLDPHQKTILSDDIGVAVPVHWIMDTLNIKEMPVDGVYFVKRMAHLLNKPLRRTNKRGPLKTPDFVMRDINGKWHVLECKGTQSSISARNKQLSHNTKKGANGAVVQKTMIELRPEISGQRLGSGLFIGIQGGKERSHLRVVDPDYAPLIDISKSEEGLLEDAIIRSSVSKSLILSGMISAGSAFGSPEGFLEFFDDVSPMRFRPPHQTADASLSGRWKLDKNCLK</sequence>
<dbReference type="RefSeq" id="WP_149197208.1">
    <property type="nucleotide sequence ID" value="NZ_BSOV01000004.1"/>
</dbReference>
<dbReference type="OrthoDB" id="8400502at2"/>
<dbReference type="AlphaFoldDB" id="A0A6N1ALY7"/>
<dbReference type="KEGG" id="aoz:HUE56_18605"/>